<evidence type="ECO:0000259" key="7">
    <source>
        <dbReference type="PROSITE" id="PS50850"/>
    </source>
</evidence>
<dbReference type="PANTHER" id="PTHR43791:SF24">
    <property type="entry name" value="NICOTINIC ACID PLASMA MEMBRANE TRANSPORTER"/>
    <property type="match status" value="1"/>
</dbReference>
<accession>A0ABY6UNU8</accession>
<dbReference type="PANTHER" id="PTHR43791">
    <property type="entry name" value="PERMEASE-RELATED"/>
    <property type="match status" value="1"/>
</dbReference>
<feature type="transmembrane region" description="Helical" evidence="6">
    <location>
        <begin position="135"/>
        <end position="158"/>
    </location>
</feature>
<dbReference type="SUPFAM" id="SSF103473">
    <property type="entry name" value="MFS general substrate transporter"/>
    <property type="match status" value="1"/>
</dbReference>
<evidence type="ECO:0000256" key="6">
    <source>
        <dbReference type="SAM" id="Phobius"/>
    </source>
</evidence>
<dbReference type="InterPro" id="IPR036259">
    <property type="entry name" value="MFS_trans_sf"/>
</dbReference>
<organism evidence="8 9">
    <name type="scientific">Bionectria ochroleuca</name>
    <name type="common">Gliocladium roseum</name>
    <dbReference type="NCBI Taxonomy" id="29856"/>
    <lineage>
        <taxon>Eukaryota</taxon>
        <taxon>Fungi</taxon>
        <taxon>Dikarya</taxon>
        <taxon>Ascomycota</taxon>
        <taxon>Pezizomycotina</taxon>
        <taxon>Sordariomycetes</taxon>
        <taxon>Hypocreomycetidae</taxon>
        <taxon>Hypocreales</taxon>
        <taxon>Bionectriaceae</taxon>
        <taxon>Clonostachys</taxon>
    </lineage>
</organism>
<dbReference type="Gene3D" id="1.20.1250.20">
    <property type="entry name" value="MFS general substrate transporter like domains"/>
    <property type="match status" value="2"/>
</dbReference>
<evidence type="ECO:0000256" key="5">
    <source>
        <dbReference type="ARBA" id="ARBA00023136"/>
    </source>
</evidence>
<feature type="transmembrane region" description="Helical" evidence="6">
    <location>
        <begin position="397"/>
        <end position="420"/>
    </location>
</feature>
<evidence type="ECO:0000256" key="4">
    <source>
        <dbReference type="ARBA" id="ARBA00022989"/>
    </source>
</evidence>
<sequence>MSDTKMNQKEILDPATGEVLVAGSEPYIDPDIENAAVKKFDRYVLPQILILVLLSYLDRSNIGNARVFGFEEGLHLQGIEFNNISTMFFVTYVTCEIPWVMAVKRWGANVVLALAVIAWSILTIGMGFVKNYHQAIALRLLLGAAEAGLYPGLVFLISTIYQRSQQAKRVSILPLSAAISGAFGGLIAYGIQSMGDKAGLSPWRWLFIIEGVVSVVIGGVALFTLPKTAESAWFLNEEEKAVMRAIKLREAAYKGPDKFEWKYMTMAFTDPFVYVAAILSLCGGITLFGFNTFLPTILKGLGYKGLEPNYYSIPCYVVGTLTLLLWTSLSDRLEKRALFLFIAPIPAIIGYSIVLGTSNGAVGYFAMFMCAAGIYPCNALIITWVNNNLAPDHKRSIGMPLFLSISNISGIVSSQIYPGWDGPRYIIGNSCSVAAACSISMLTVVVWFLLRRRDQKKEKMIAEGVAENGYEGEDRGLNFRYKL</sequence>
<keyword evidence="4 6" id="KW-1133">Transmembrane helix</keyword>
<evidence type="ECO:0000256" key="1">
    <source>
        <dbReference type="ARBA" id="ARBA00004141"/>
    </source>
</evidence>
<keyword evidence="2" id="KW-0813">Transport</keyword>
<feature type="transmembrane region" description="Helical" evidence="6">
    <location>
        <begin position="426"/>
        <end position="450"/>
    </location>
</feature>
<reference evidence="8 9" key="1">
    <citation type="submission" date="2019-06" db="EMBL/GenBank/DDBJ databases">
        <authorList>
            <person name="Broberg M."/>
        </authorList>
    </citation>
    <scope>NUCLEOTIDE SEQUENCE [LARGE SCALE GENOMIC DNA]</scope>
</reference>
<feature type="transmembrane region" description="Helical" evidence="6">
    <location>
        <begin position="106"/>
        <end position="129"/>
    </location>
</feature>
<evidence type="ECO:0000313" key="8">
    <source>
        <dbReference type="EMBL" id="VUC31689.1"/>
    </source>
</evidence>
<proteinExistence type="predicted"/>
<dbReference type="InterPro" id="IPR011701">
    <property type="entry name" value="MFS"/>
</dbReference>
<dbReference type="PROSITE" id="PS50850">
    <property type="entry name" value="MFS"/>
    <property type="match status" value="1"/>
</dbReference>
<dbReference type="EMBL" id="CABFNS010000833">
    <property type="protein sequence ID" value="VUC31689.1"/>
    <property type="molecule type" value="Genomic_DNA"/>
</dbReference>
<keyword evidence="3 6" id="KW-0812">Transmembrane</keyword>
<evidence type="ECO:0000256" key="2">
    <source>
        <dbReference type="ARBA" id="ARBA00022448"/>
    </source>
</evidence>
<comment type="subcellular location">
    <subcellularLocation>
        <location evidence="1">Membrane</location>
        <topology evidence="1">Multi-pass membrane protein</topology>
    </subcellularLocation>
</comment>
<feature type="transmembrane region" description="Helical" evidence="6">
    <location>
        <begin position="310"/>
        <end position="326"/>
    </location>
</feature>
<keyword evidence="9" id="KW-1185">Reference proteome</keyword>
<gene>
    <name evidence="8" type="ORF">CLO192961_LOCUS305686</name>
</gene>
<evidence type="ECO:0000256" key="3">
    <source>
        <dbReference type="ARBA" id="ARBA00022692"/>
    </source>
</evidence>
<keyword evidence="5 6" id="KW-0472">Membrane</keyword>
<feature type="transmembrane region" description="Helical" evidence="6">
    <location>
        <begin position="203"/>
        <end position="225"/>
    </location>
</feature>
<feature type="transmembrane region" description="Helical" evidence="6">
    <location>
        <begin position="362"/>
        <end position="385"/>
    </location>
</feature>
<feature type="domain" description="Major facilitator superfamily (MFS) profile" evidence="7">
    <location>
        <begin position="44"/>
        <end position="455"/>
    </location>
</feature>
<comment type="caution">
    <text evidence="8">The sequence shown here is derived from an EMBL/GenBank/DDBJ whole genome shotgun (WGS) entry which is preliminary data.</text>
</comment>
<dbReference type="Proteomes" id="UP000766486">
    <property type="component" value="Unassembled WGS sequence"/>
</dbReference>
<feature type="transmembrane region" description="Helical" evidence="6">
    <location>
        <begin position="338"/>
        <end position="356"/>
    </location>
</feature>
<dbReference type="Pfam" id="PF07690">
    <property type="entry name" value="MFS_1"/>
    <property type="match status" value="1"/>
</dbReference>
<evidence type="ECO:0000313" key="9">
    <source>
        <dbReference type="Proteomes" id="UP000766486"/>
    </source>
</evidence>
<dbReference type="InterPro" id="IPR020846">
    <property type="entry name" value="MFS_dom"/>
</dbReference>
<name>A0ABY6UNU8_BIOOC</name>
<feature type="transmembrane region" description="Helical" evidence="6">
    <location>
        <begin position="272"/>
        <end position="290"/>
    </location>
</feature>
<protein>
    <recommendedName>
        <fullName evidence="7">Major facilitator superfamily (MFS) profile domain-containing protein</fullName>
    </recommendedName>
</protein>
<feature type="transmembrane region" description="Helical" evidence="6">
    <location>
        <begin position="170"/>
        <end position="191"/>
    </location>
</feature>